<comment type="similarity">
    <text evidence="1 2">Belongs to the UPF0102 family.</text>
</comment>
<dbReference type="SUPFAM" id="SSF52980">
    <property type="entry name" value="Restriction endonuclease-like"/>
    <property type="match status" value="1"/>
</dbReference>
<reference evidence="4 5" key="1">
    <citation type="submission" date="2019-01" db="EMBL/GenBank/DDBJ databases">
        <title>Senegalimassilia sp. nov. KGMB04484 isolated human feces.</title>
        <authorList>
            <person name="Han K.-I."/>
            <person name="Kim J.-S."/>
            <person name="Lee K.C."/>
            <person name="Suh M.K."/>
            <person name="Eom M.K."/>
            <person name="Lee J.H."/>
            <person name="Park S.-H."/>
            <person name="Kang S.W."/>
            <person name="Park J.-E."/>
            <person name="Oh B.S."/>
            <person name="Yu S.Y."/>
            <person name="Choi S.-H."/>
            <person name="Lee D.H."/>
            <person name="Yoon H."/>
            <person name="Kim B.-Y."/>
            <person name="Lee J.H."/>
            <person name="Lee J.-S."/>
        </authorList>
    </citation>
    <scope>NUCLEOTIDE SEQUENCE [LARGE SCALE GENOMIC DNA]</scope>
    <source>
        <strain evidence="4 5">KGMB04484</strain>
    </source>
</reference>
<dbReference type="InterPro" id="IPR003509">
    <property type="entry name" value="UPF0102_YraN-like"/>
</dbReference>
<dbReference type="HAMAP" id="MF_00048">
    <property type="entry name" value="UPF0102"/>
    <property type="match status" value="1"/>
</dbReference>
<dbReference type="PANTHER" id="PTHR34039">
    <property type="entry name" value="UPF0102 PROTEIN YRAN"/>
    <property type="match status" value="1"/>
</dbReference>
<comment type="caution">
    <text evidence="4">The sequence shown here is derived from an EMBL/GenBank/DDBJ whole genome shotgun (WGS) entry which is preliminary data.</text>
</comment>
<dbReference type="NCBIfam" id="TIGR00252">
    <property type="entry name" value="YraN family protein"/>
    <property type="match status" value="1"/>
</dbReference>
<feature type="region of interest" description="Disordered" evidence="3">
    <location>
        <begin position="58"/>
        <end position="94"/>
    </location>
</feature>
<accession>A0A4Q2JW64</accession>
<dbReference type="Gene3D" id="3.40.1350.10">
    <property type="match status" value="1"/>
</dbReference>
<dbReference type="Pfam" id="PF02021">
    <property type="entry name" value="UPF0102"/>
    <property type="match status" value="1"/>
</dbReference>
<dbReference type="PANTHER" id="PTHR34039:SF1">
    <property type="entry name" value="UPF0102 PROTEIN YRAN"/>
    <property type="match status" value="1"/>
</dbReference>
<dbReference type="EMBL" id="SDPW01000001">
    <property type="protein sequence ID" value="RXZ53229.1"/>
    <property type="molecule type" value="Genomic_DNA"/>
</dbReference>
<feature type="region of interest" description="Disordered" evidence="3">
    <location>
        <begin position="29"/>
        <end position="48"/>
    </location>
</feature>
<gene>
    <name evidence="4" type="ORF">ET524_00955</name>
</gene>
<dbReference type="NCBIfam" id="NF009150">
    <property type="entry name" value="PRK12497.1-3"/>
    <property type="match status" value="1"/>
</dbReference>
<dbReference type="CDD" id="cd20736">
    <property type="entry name" value="PoNe_Nuclease"/>
    <property type="match status" value="1"/>
</dbReference>
<evidence type="ECO:0000256" key="3">
    <source>
        <dbReference type="SAM" id="MobiDB-lite"/>
    </source>
</evidence>
<organism evidence="4 5">
    <name type="scientific">Senegalimassilia faecalis</name>
    <dbReference type="NCBI Taxonomy" id="2509433"/>
    <lineage>
        <taxon>Bacteria</taxon>
        <taxon>Bacillati</taxon>
        <taxon>Actinomycetota</taxon>
        <taxon>Coriobacteriia</taxon>
        <taxon>Coriobacteriales</taxon>
        <taxon>Coriobacteriaceae</taxon>
        <taxon>Senegalimassilia</taxon>
    </lineage>
</organism>
<dbReference type="GO" id="GO:0003676">
    <property type="term" value="F:nucleic acid binding"/>
    <property type="evidence" value="ECO:0007669"/>
    <property type="project" value="InterPro"/>
</dbReference>
<keyword evidence="5" id="KW-1185">Reference proteome</keyword>
<evidence type="ECO:0000256" key="1">
    <source>
        <dbReference type="ARBA" id="ARBA00006738"/>
    </source>
</evidence>
<dbReference type="NCBIfam" id="NF009154">
    <property type="entry name" value="PRK12497.3-3"/>
    <property type="match status" value="1"/>
</dbReference>
<sequence>MQGLLAKVGQSFEGRRAMTTCERMLEQDAASESSAVLLSRGPHAPGDTVREMKTACGASARTPVRRQVSPKRVAVKAARSDSPPKRKPPARVTARAVQPVNQNKIGVRNKAVGAEGEHLAARFLQDLGYEVVARNWSCKAGEVDIIVRDGPELVFVEVKTRTSVEKGLPSDAVDERKRRKYELIAKMFTQHYASDSINIRFDVMSVLLQDGTALIRHHIDAFGVA</sequence>
<name>A0A4Q2JW64_9ACTN</name>
<dbReference type="InterPro" id="IPR011856">
    <property type="entry name" value="tRNA_endonuc-like_dom_sf"/>
</dbReference>
<evidence type="ECO:0000313" key="4">
    <source>
        <dbReference type="EMBL" id="RXZ53229.1"/>
    </source>
</evidence>
<proteinExistence type="inferred from homology"/>
<evidence type="ECO:0000256" key="2">
    <source>
        <dbReference type="HAMAP-Rule" id="MF_00048"/>
    </source>
</evidence>
<dbReference type="AlphaFoldDB" id="A0A4Q2JW64"/>
<dbReference type="InterPro" id="IPR011335">
    <property type="entry name" value="Restrct_endonuc-II-like"/>
</dbReference>
<evidence type="ECO:0000313" key="5">
    <source>
        <dbReference type="Proteomes" id="UP000293345"/>
    </source>
</evidence>
<protein>
    <recommendedName>
        <fullName evidence="2">UPF0102 protein ET524_00955</fullName>
    </recommendedName>
</protein>
<dbReference type="Proteomes" id="UP000293345">
    <property type="component" value="Unassembled WGS sequence"/>
</dbReference>